<organism evidence="1 2">
    <name type="scientific">Trichinella papuae</name>
    <dbReference type="NCBI Taxonomy" id="268474"/>
    <lineage>
        <taxon>Eukaryota</taxon>
        <taxon>Metazoa</taxon>
        <taxon>Ecdysozoa</taxon>
        <taxon>Nematoda</taxon>
        <taxon>Enoplea</taxon>
        <taxon>Dorylaimia</taxon>
        <taxon>Trichinellida</taxon>
        <taxon>Trichinellidae</taxon>
        <taxon>Trichinella</taxon>
    </lineage>
</organism>
<dbReference type="EMBL" id="JYDO01000196">
    <property type="protein sequence ID" value="KRZ67450.1"/>
    <property type="molecule type" value="Genomic_DNA"/>
</dbReference>
<dbReference type="AlphaFoldDB" id="A0A0V1M775"/>
<evidence type="ECO:0000313" key="2">
    <source>
        <dbReference type="Proteomes" id="UP000054843"/>
    </source>
</evidence>
<protein>
    <submittedName>
        <fullName evidence="1">Uncharacterized protein</fullName>
    </submittedName>
</protein>
<dbReference type="Proteomes" id="UP000054843">
    <property type="component" value="Unassembled WGS sequence"/>
</dbReference>
<proteinExistence type="predicted"/>
<evidence type="ECO:0000313" key="1">
    <source>
        <dbReference type="EMBL" id="KRZ67450.1"/>
    </source>
</evidence>
<gene>
    <name evidence="1" type="ORF">T10_49</name>
</gene>
<sequence length="70" mass="8228">MENCYFILFHRVEVVDNFITLLTNMIYINLSIYLMTLIKEAVLGSAEVDQLNLHTLVYLNNTLRSYLLSR</sequence>
<name>A0A0V1M775_9BILA</name>
<keyword evidence="2" id="KW-1185">Reference proteome</keyword>
<comment type="caution">
    <text evidence="1">The sequence shown here is derived from an EMBL/GenBank/DDBJ whole genome shotgun (WGS) entry which is preliminary data.</text>
</comment>
<accession>A0A0V1M775</accession>
<reference evidence="1 2" key="1">
    <citation type="submission" date="2015-01" db="EMBL/GenBank/DDBJ databases">
        <title>Evolution of Trichinella species and genotypes.</title>
        <authorList>
            <person name="Korhonen P.K."/>
            <person name="Edoardo P."/>
            <person name="Giuseppe L.R."/>
            <person name="Gasser R.B."/>
        </authorList>
    </citation>
    <scope>NUCLEOTIDE SEQUENCE [LARGE SCALE GENOMIC DNA]</scope>
    <source>
        <strain evidence="1">ISS1980</strain>
    </source>
</reference>